<feature type="region of interest" description="Disordered" evidence="2">
    <location>
        <begin position="111"/>
        <end position="138"/>
    </location>
</feature>
<dbReference type="Proteomes" id="UP000799772">
    <property type="component" value="Unassembled WGS sequence"/>
</dbReference>
<dbReference type="EMBL" id="ML978136">
    <property type="protein sequence ID" value="KAF2093852.1"/>
    <property type="molecule type" value="Genomic_DNA"/>
</dbReference>
<evidence type="ECO:0000313" key="5">
    <source>
        <dbReference type="Proteomes" id="UP000799772"/>
    </source>
</evidence>
<keyword evidence="1 3" id="KW-0732">Signal</keyword>
<feature type="signal peptide" evidence="3">
    <location>
        <begin position="1"/>
        <end position="18"/>
    </location>
</feature>
<evidence type="ECO:0000256" key="3">
    <source>
        <dbReference type="SAM" id="SignalP"/>
    </source>
</evidence>
<keyword evidence="5" id="KW-1185">Reference proteome</keyword>
<feature type="compositionally biased region" description="Low complexity" evidence="2">
    <location>
        <begin position="111"/>
        <end position="130"/>
    </location>
</feature>
<evidence type="ECO:0000256" key="2">
    <source>
        <dbReference type="SAM" id="MobiDB-lite"/>
    </source>
</evidence>
<gene>
    <name evidence="4" type="ORF">NA57DRAFT_80852</name>
</gene>
<dbReference type="GO" id="GO:0005199">
    <property type="term" value="F:structural constituent of cell wall"/>
    <property type="evidence" value="ECO:0007669"/>
    <property type="project" value="InterPro"/>
</dbReference>
<feature type="region of interest" description="Disordered" evidence="2">
    <location>
        <begin position="172"/>
        <end position="236"/>
    </location>
</feature>
<feature type="chain" id="PRO_5040333485" evidence="3">
    <location>
        <begin position="19"/>
        <end position="261"/>
    </location>
</feature>
<feature type="compositionally biased region" description="Low complexity" evidence="2">
    <location>
        <begin position="193"/>
        <end position="236"/>
    </location>
</feature>
<dbReference type="InterPro" id="IPR000420">
    <property type="entry name" value="Yeast_PIR_rpt"/>
</dbReference>
<reference evidence="4" key="1">
    <citation type="journal article" date="2020" name="Stud. Mycol.">
        <title>101 Dothideomycetes genomes: a test case for predicting lifestyles and emergence of pathogens.</title>
        <authorList>
            <person name="Haridas S."/>
            <person name="Albert R."/>
            <person name="Binder M."/>
            <person name="Bloem J."/>
            <person name="Labutti K."/>
            <person name="Salamov A."/>
            <person name="Andreopoulos B."/>
            <person name="Baker S."/>
            <person name="Barry K."/>
            <person name="Bills G."/>
            <person name="Bluhm B."/>
            <person name="Cannon C."/>
            <person name="Castanera R."/>
            <person name="Culley D."/>
            <person name="Daum C."/>
            <person name="Ezra D."/>
            <person name="Gonzalez J."/>
            <person name="Henrissat B."/>
            <person name="Kuo A."/>
            <person name="Liang C."/>
            <person name="Lipzen A."/>
            <person name="Lutzoni F."/>
            <person name="Magnuson J."/>
            <person name="Mondo S."/>
            <person name="Nolan M."/>
            <person name="Ohm R."/>
            <person name="Pangilinan J."/>
            <person name="Park H.-J."/>
            <person name="Ramirez L."/>
            <person name="Alfaro M."/>
            <person name="Sun H."/>
            <person name="Tritt A."/>
            <person name="Yoshinaga Y."/>
            <person name="Zwiers L.-H."/>
            <person name="Turgeon B."/>
            <person name="Goodwin S."/>
            <person name="Spatafora J."/>
            <person name="Crous P."/>
            <person name="Grigoriev I."/>
        </authorList>
    </citation>
    <scope>NUCLEOTIDE SEQUENCE</scope>
    <source>
        <strain evidence="4">CBS 133067</strain>
    </source>
</reference>
<name>A0A9P4M422_9PEZI</name>
<organism evidence="4 5">
    <name type="scientific">Rhizodiscina lignyota</name>
    <dbReference type="NCBI Taxonomy" id="1504668"/>
    <lineage>
        <taxon>Eukaryota</taxon>
        <taxon>Fungi</taxon>
        <taxon>Dikarya</taxon>
        <taxon>Ascomycota</taxon>
        <taxon>Pezizomycotina</taxon>
        <taxon>Dothideomycetes</taxon>
        <taxon>Pleosporomycetidae</taxon>
        <taxon>Aulographales</taxon>
        <taxon>Rhizodiscinaceae</taxon>
        <taxon>Rhizodiscina</taxon>
    </lineage>
</organism>
<evidence type="ECO:0000256" key="1">
    <source>
        <dbReference type="ARBA" id="ARBA00022729"/>
    </source>
</evidence>
<protein>
    <submittedName>
        <fullName evidence="4">Uncharacterized protein</fullName>
    </submittedName>
</protein>
<accession>A0A9P4M422</accession>
<dbReference type="OrthoDB" id="5415592at2759"/>
<sequence>MRNLSIVTSLHLIALTEATYDTADDNCNSGNAKSWLCTSFTPWWCDQCSQQCDTDKCAQQSSQPQLSSSWSIQAWPTITLTPSSTPTIYESVGVAPSIGISESMSISISTSQSYSAPTPSAPPQKSTSTSAPPPPVVSTVMVTPVPECAVSQISDGQPQAPASCATLVTQISDGQPQAPGPSATPVSQISDGQPQAPGPATSTAPAAVSSPAQNGTTPSGTISSPSSTSGSPQPFTGGATTNRIALGANAVLGAVIGVALL</sequence>
<dbReference type="AlphaFoldDB" id="A0A9P4M422"/>
<proteinExistence type="predicted"/>
<evidence type="ECO:0000313" key="4">
    <source>
        <dbReference type="EMBL" id="KAF2093852.1"/>
    </source>
</evidence>
<dbReference type="Pfam" id="PF00399">
    <property type="entry name" value="PIR"/>
    <property type="match status" value="3"/>
</dbReference>
<comment type="caution">
    <text evidence="4">The sequence shown here is derived from an EMBL/GenBank/DDBJ whole genome shotgun (WGS) entry which is preliminary data.</text>
</comment>